<evidence type="ECO:0000313" key="12">
    <source>
        <dbReference type="Proteomes" id="UP001210925"/>
    </source>
</evidence>
<dbReference type="Pfam" id="PF00153">
    <property type="entry name" value="Mito_carr"/>
    <property type="match status" value="3"/>
</dbReference>
<sequence length="471" mass="51366">MSEKKKTVPAGISLAAGITAGAVEGTITYPTEYIKTQLQIQKDNRFKGPIDCLVKTIREKGVLGLYRGLSALVIGNAAKAGVRFLAFDQIKALFADKHGKVSATGMVLSGLSAGIAEAVVVVTPSETIKTKLIHDQNSATPRFRGLIHGVRTIVAEEGISGIYKGVSAVVARQGANSAVRMSSYGLIKEKLATHYPIDSKGKPIVPWYTTFFTGAIAGVITVYATMPFDVVKTRLQSLNASQYNSFVDCFVKVLKNEGVGALWKGATPRLGRLIFSGGIVFTVYEGFIKVYEGLKKADELLFELDGVIPLSYHVDYWDYLGWKDPFSSKQWTNRQLQYQESLKSRSLYTPQAIINGNVGVVGSKKNEILGILTHSNLNMDIVVKDGCAYAEQNNDNLLILQVVFEKYVQVKVGAGENRGRTLHHRNVVKSITNLGRGNVLKLKPVTNQEGFCVIAQHYKTNAIVGAAVVYQ</sequence>
<evidence type="ECO:0000256" key="4">
    <source>
        <dbReference type="ARBA" id="ARBA00022692"/>
    </source>
</evidence>
<evidence type="ECO:0000256" key="1">
    <source>
        <dbReference type="ARBA" id="ARBA00004225"/>
    </source>
</evidence>
<feature type="repeat" description="Solcar" evidence="9">
    <location>
        <begin position="205"/>
        <end position="290"/>
    </location>
</feature>
<accession>A0AAD5Y3J7</accession>
<keyword evidence="6" id="KW-1133">Transmembrane helix</keyword>
<evidence type="ECO:0000256" key="2">
    <source>
        <dbReference type="ARBA" id="ARBA00006375"/>
    </source>
</evidence>
<evidence type="ECO:0000256" key="10">
    <source>
        <dbReference type="RuleBase" id="RU000488"/>
    </source>
</evidence>
<keyword evidence="4 9" id="KW-0812">Transmembrane</keyword>
<dbReference type="GO" id="GO:0071913">
    <property type="term" value="F:citrate secondary active transmembrane transporter activity"/>
    <property type="evidence" value="ECO:0007669"/>
    <property type="project" value="TreeGrafter"/>
</dbReference>
<evidence type="ECO:0000313" key="11">
    <source>
        <dbReference type="EMBL" id="KAJ3256793.1"/>
    </source>
</evidence>
<feature type="repeat" description="Solcar" evidence="9">
    <location>
        <begin position="8"/>
        <end position="93"/>
    </location>
</feature>
<organism evidence="11 12">
    <name type="scientific">Boothiomyces macroporosus</name>
    <dbReference type="NCBI Taxonomy" id="261099"/>
    <lineage>
        <taxon>Eukaryota</taxon>
        <taxon>Fungi</taxon>
        <taxon>Fungi incertae sedis</taxon>
        <taxon>Chytridiomycota</taxon>
        <taxon>Chytridiomycota incertae sedis</taxon>
        <taxon>Chytridiomycetes</taxon>
        <taxon>Rhizophydiales</taxon>
        <taxon>Terramycetaceae</taxon>
        <taxon>Boothiomyces</taxon>
    </lineage>
</organism>
<keyword evidence="7" id="KW-0496">Mitochondrion</keyword>
<dbReference type="InterPro" id="IPR023395">
    <property type="entry name" value="MCP_dom_sf"/>
</dbReference>
<reference evidence="11" key="1">
    <citation type="submission" date="2020-05" db="EMBL/GenBank/DDBJ databases">
        <title>Phylogenomic resolution of chytrid fungi.</title>
        <authorList>
            <person name="Stajich J.E."/>
            <person name="Amses K."/>
            <person name="Simmons R."/>
            <person name="Seto K."/>
            <person name="Myers J."/>
            <person name="Bonds A."/>
            <person name="Quandt C.A."/>
            <person name="Barry K."/>
            <person name="Liu P."/>
            <person name="Grigoriev I."/>
            <person name="Longcore J.E."/>
            <person name="James T.Y."/>
        </authorList>
    </citation>
    <scope>NUCLEOTIDE SEQUENCE</scope>
    <source>
        <strain evidence="11">PLAUS21</strain>
    </source>
</reference>
<comment type="caution">
    <text evidence="11">The sequence shown here is derived from an EMBL/GenBank/DDBJ whole genome shotgun (WGS) entry which is preliminary data.</text>
</comment>
<dbReference type="Proteomes" id="UP001210925">
    <property type="component" value="Unassembled WGS sequence"/>
</dbReference>
<dbReference type="AlphaFoldDB" id="A0AAD5Y3J7"/>
<dbReference type="InterPro" id="IPR018108">
    <property type="entry name" value="MCP_transmembrane"/>
</dbReference>
<dbReference type="FunFam" id="1.50.40.10:FF:000007">
    <property type="entry name" value="Mitochondrial tricarboxylate transport protein-like"/>
    <property type="match status" value="1"/>
</dbReference>
<name>A0AAD5Y3J7_9FUNG</name>
<dbReference type="SUPFAM" id="SSF103506">
    <property type="entry name" value="Mitochondrial carrier"/>
    <property type="match status" value="1"/>
</dbReference>
<dbReference type="InterPro" id="IPR010634">
    <property type="entry name" value="DUF1223"/>
</dbReference>
<evidence type="ECO:0000256" key="5">
    <source>
        <dbReference type="ARBA" id="ARBA00022737"/>
    </source>
</evidence>
<keyword evidence="5" id="KW-0677">Repeat</keyword>
<protein>
    <submittedName>
        <fullName evidence="11">Uncharacterized protein</fullName>
    </submittedName>
</protein>
<evidence type="ECO:0000256" key="6">
    <source>
        <dbReference type="ARBA" id="ARBA00022989"/>
    </source>
</evidence>
<dbReference type="GO" id="GO:0006843">
    <property type="term" value="P:mitochondrial citrate transmembrane transport"/>
    <property type="evidence" value="ECO:0007669"/>
    <property type="project" value="TreeGrafter"/>
</dbReference>
<feature type="repeat" description="Solcar" evidence="9">
    <location>
        <begin position="104"/>
        <end position="190"/>
    </location>
</feature>
<evidence type="ECO:0000256" key="8">
    <source>
        <dbReference type="ARBA" id="ARBA00023136"/>
    </source>
</evidence>
<dbReference type="EMBL" id="JADGKB010000046">
    <property type="protein sequence ID" value="KAJ3256793.1"/>
    <property type="molecule type" value="Genomic_DNA"/>
</dbReference>
<dbReference type="InterPro" id="IPR049563">
    <property type="entry name" value="TXTP-like"/>
</dbReference>
<gene>
    <name evidence="11" type="ORF">HK103_005167</name>
</gene>
<dbReference type="Gene3D" id="1.50.40.10">
    <property type="entry name" value="Mitochondrial carrier domain"/>
    <property type="match status" value="1"/>
</dbReference>
<comment type="subcellular location">
    <subcellularLocation>
        <location evidence="1">Mitochondrion membrane</location>
        <topology evidence="1">Multi-pass membrane protein</topology>
    </subcellularLocation>
</comment>
<dbReference type="Pfam" id="PF06764">
    <property type="entry name" value="DUF1223"/>
    <property type="match status" value="1"/>
</dbReference>
<dbReference type="PANTHER" id="PTHR45788">
    <property type="entry name" value="SUCCINATE/FUMARATE MITOCHONDRIAL TRANSPORTER-RELATED"/>
    <property type="match status" value="1"/>
</dbReference>
<keyword evidence="12" id="KW-1185">Reference proteome</keyword>
<proteinExistence type="inferred from homology"/>
<evidence type="ECO:0000256" key="3">
    <source>
        <dbReference type="ARBA" id="ARBA00022448"/>
    </source>
</evidence>
<dbReference type="SUPFAM" id="SSF52833">
    <property type="entry name" value="Thioredoxin-like"/>
    <property type="match status" value="1"/>
</dbReference>
<dbReference type="GO" id="GO:0031966">
    <property type="term" value="C:mitochondrial membrane"/>
    <property type="evidence" value="ECO:0007669"/>
    <property type="project" value="UniProtKB-SubCell"/>
</dbReference>
<dbReference type="InterPro" id="IPR002067">
    <property type="entry name" value="MCP"/>
</dbReference>
<evidence type="ECO:0000256" key="7">
    <source>
        <dbReference type="ARBA" id="ARBA00023128"/>
    </source>
</evidence>
<comment type="similarity">
    <text evidence="2 10">Belongs to the mitochondrial carrier (TC 2.A.29) family.</text>
</comment>
<keyword evidence="3 10" id="KW-0813">Transport</keyword>
<dbReference type="PROSITE" id="PS50920">
    <property type="entry name" value="SOLCAR"/>
    <property type="match status" value="3"/>
</dbReference>
<dbReference type="PANTHER" id="PTHR45788:SF4">
    <property type="entry name" value="TRICARBOXYLATE TRANSPORT PROTEIN, MITOCHONDRIAL"/>
    <property type="match status" value="1"/>
</dbReference>
<keyword evidence="8 9" id="KW-0472">Membrane</keyword>
<evidence type="ECO:0000256" key="9">
    <source>
        <dbReference type="PROSITE-ProRule" id="PRU00282"/>
    </source>
</evidence>
<dbReference type="InterPro" id="IPR036249">
    <property type="entry name" value="Thioredoxin-like_sf"/>
</dbReference>
<dbReference type="PRINTS" id="PR00926">
    <property type="entry name" value="MITOCARRIER"/>
</dbReference>